<dbReference type="Pfam" id="PF02743">
    <property type="entry name" value="dCache_1"/>
    <property type="match status" value="1"/>
</dbReference>
<dbReference type="Gene3D" id="6.10.340.10">
    <property type="match status" value="1"/>
</dbReference>
<evidence type="ECO:0000256" key="5">
    <source>
        <dbReference type="ARBA" id="ARBA00022989"/>
    </source>
</evidence>
<dbReference type="Pfam" id="PF00672">
    <property type="entry name" value="HAMP"/>
    <property type="match status" value="1"/>
</dbReference>
<dbReference type="PROSITE" id="PS50885">
    <property type="entry name" value="HAMP"/>
    <property type="match status" value="1"/>
</dbReference>
<dbReference type="SMART" id="SM00283">
    <property type="entry name" value="MA"/>
    <property type="match status" value="1"/>
</dbReference>
<dbReference type="InterPro" id="IPR029151">
    <property type="entry name" value="Sensor-like_sf"/>
</dbReference>
<evidence type="ECO:0000259" key="11">
    <source>
        <dbReference type="PROSITE" id="PS50111"/>
    </source>
</evidence>
<proteinExistence type="inferred from homology"/>
<evidence type="ECO:0000256" key="2">
    <source>
        <dbReference type="ARBA" id="ARBA00022475"/>
    </source>
</evidence>
<evidence type="ECO:0000256" key="7">
    <source>
        <dbReference type="ARBA" id="ARBA00023224"/>
    </source>
</evidence>
<evidence type="ECO:0000256" key="8">
    <source>
        <dbReference type="ARBA" id="ARBA00029447"/>
    </source>
</evidence>
<dbReference type="CDD" id="cd11386">
    <property type="entry name" value="MCP_signal"/>
    <property type="match status" value="1"/>
</dbReference>
<dbReference type="InterPro" id="IPR003660">
    <property type="entry name" value="HAMP_dom"/>
</dbReference>
<organism evidence="13 14">
    <name type="scientific">Aliibacillus thermotolerans</name>
    <dbReference type="NCBI Taxonomy" id="1834418"/>
    <lineage>
        <taxon>Bacteria</taxon>
        <taxon>Bacillati</taxon>
        <taxon>Bacillota</taxon>
        <taxon>Bacilli</taxon>
        <taxon>Bacillales</taxon>
        <taxon>Bacillaceae</taxon>
        <taxon>Aliibacillus</taxon>
    </lineage>
</organism>
<protein>
    <submittedName>
        <fullName evidence="13">Methyl-accepting chemotaxis protein</fullName>
    </submittedName>
</protein>
<evidence type="ECO:0000259" key="12">
    <source>
        <dbReference type="PROSITE" id="PS50885"/>
    </source>
</evidence>
<dbReference type="PANTHER" id="PTHR32089">
    <property type="entry name" value="METHYL-ACCEPTING CHEMOTAXIS PROTEIN MCPB"/>
    <property type="match status" value="1"/>
</dbReference>
<dbReference type="InterPro" id="IPR033479">
    <property type="entry name" value="dCache_1"/>
</dbReference>
<dbReference type="Gene3D" id="3.30.450.20">
    <property type="entry name" value="PAS domain"/>
    <property type="match status" value="1"/>
</dbReference>
<sequence>MNSVGGKLTLSLILLLLVVCGGVGGLSYYNSTQSLQTQVELGISEKAKDNANYIEERFQRSLSELEAVASHEDIQSMDWELQRERLENELERLDYLTLAIVTPDGIAHYLDGSTLDLGDREYVQRAFDGESTMSEVIISRATNEPVMMFSTPIKQNNEIVGVLIARIDGYYLSSITDTITFGDTGFAFLINEEGTFLAHEDREFVLNQTNYLEEAGDATLKEAIQTMVNNDSGIVEMKHHGEEAIVSFHSLNNDWKIAIGALESEMLAGMKRLQQVLIYCTIIFITIGLGMGLFIARRISNPIKAAVRRAKLLSEGDFTQNMSERYLKRNDEMGELAKTFQLMTENMKAMIMKVDEGANKVNVAADEMNQQANRTTEMAKEISSSVDALAEGAQDQVEKASQSTSATEEMAIGIQKVAEVATNISENASLVSERALDGNKTVRATVHQMEEIQEGSEQTMQAIHVLEKDSNEIGEITQMITDISDQTNLLALNASIEASRAGEAGKGFAVVAEEIRKLSEQTATSAAKINSLITNIQENTNNVVGAMNESKQEIDQGIVMINEVGKGFEEMVTSIQQITTQIDDMSAASEEMSAGTEEVSSSVEQMSNTAKEAETSIQEIDRATDNQFETIQKISESSKTLKEMADALKTSIEQFKI</sequence>
<evidence type="ECO:0000313" key="13">
    <source>
        <dbReference type="EMBL" id="MFC5629886.1"/>
    </source>
</evidence>
<dbReference type="SMART" id="SM00304">
    <property type="entry name" value="HAMP"/>
    <property type="match status" value="1"/>
</dbReference>
<dbReference type="RefSeq" id="WP_270895647.1">
    <property type="nucleotide sequence ID" value="NZ_JBHSPF010000070.1"/>
</dbReference>
<dbReference type="PANTHER" id="PTHR32089:SF112">
    <property type="entry name" value="LYSOZYME-LIKE PROTEIN-RELATED"/>
    <property type="match status" value="1"/>
</dbReference>
<comment type="subcellular location">
    <subcellularLocation>
        <location evidence="1">Cell membrane</location>
        <topology evidence="1">Multi-pass membrane protein</topology>
    </subcellularLocation>
</comment>
<keyword evidence="6 10" id="KW-0472">Membrane</keyword>
<accession>A0ABW0U8T1</accession>
<evidence type="ECO:0000256" key="3">
    <source>
        <dbReference type="ARBA" id="ARBA00022500"/>
    </source>
</evidence>
<keyword evidence="3" id="KW-0145">Chemotaxis</keyword>
<dbReference type="CDD" id="cd12912">
    <property type="entry name" value="PDC2_MCP_like"/>
    <property type="match status" value="1"/>
</dbReference>
<comment type="caution">
    <text evidence="13">The sequence shown here is derived from an EMBL/GenBank/DDBJ whole genome shotgun (WGS) entry which is preliminary data.</text>
</comment>
<dbReference type="EMBL" id="JBHSPF010000070">
    <property type="protein sequence ID" value="MFC5629886.1"/>
    <property type="molecule type" value="Genomic_DNA"/>
</dbReference>
<dbReference type="CDD" id="cd06225">
    <property type="entry name" value="HAMP"/>
    <property type="match status" value="1"/>
</dbReference>
<feature type="domain" description="HAMP" evidence="12">
    <location>
        <begin position="297"/>
        <end position="352"/>
    </location>
</feature>
<evidence type="ECO:0000256" key="4">
    <source>
        <dbReference type="ARBA" id="ARBA00022692"/>
    </source>
</evidence>
<dbReference type="SUPFAM" id="SSF58104">
    <property type="entry name" value="Methyl-accepting chemotaxis protein (MCP) signaling domain"/>
    <property type="match status" value="1"/>
</dbReference>
<evidence type="ECO:0000256" key="6">
    <source>
        <dbReference type="ARBA" id="ARBA00023136"/>
    </source>
</evidence>
<reference evidence="14" key="1">
    <citation type="journal article" date="2019" name="Int. J. Syst. Evol. Microbiol.">
        <title>The Global Catalogue of Microorganisms (GCM) 10K type strain sequencing project: providing services to taxonomists for standard genome sequencing and annotation.</title>
        <authorList>
            <consortium name="The Broad Institute Genomics Platform"/>
            <consortium name="The Broad Institute Genome Sequencing Center for Infectious Disease"/>
            <person name="Wu L."/>
            <person name="Ma J."/>
        </authorList>
    </citation>
    <scope>NUCLEOTIDE SEQUENCE [LARGE SCALE GENOMIC DNA]</scope>
    <source>
        <strain evidence="14">CGMCC 1.15790</strain>
    </source>
</reference>
<dbReference type="Pfam" id="PF00015">
    <property type="entry name" value="MCPsignal"/>
    <property type="match status" value="1"/>
</dbReference>
<evidence type="ECO:0000313" key="14">
    <source>
        <dbReference type="Proteomes" id="UP001596143"/>
    </source>
</evidence>
<feature type="domain" description="Methyl-accepting transducer" evidence="11">
    <location>
        <begin position="371"/>
        <end position="607"/>
    </location>
</feature>
<keyword evidence="5 10" id="KW-1133">Transmembrane helix</keyword>
<keyword evidence="14" id="KW-1185">Reference proteome</keyword>
<keyword evidence="2" id="KW-1003">Cell membrane</keyword>
<dbReference type="PROSITE" id="PS50111">
    <property type="entry name" value="CHEMOTAXIS_TRANSDUC_2"/>
    <property type="match status" value="1"/>
</dbReference>
<feature type="transmembrane region" description="Helical" evidence="10">
    <location>
        <begin position="276"/>
        <end position="296"/>
    </location>
</feature>
<gene>
    <name evidence="13" type="ORF">ACFPTR_13615</name>
</gene>
<dbReference type="Gene3D" id="1.10.287.950">
    <property type="entry name" value="Methyl-accepting chemotaxis protein"/>
    <property type="match status" value="1"/>
</dbReference>
<evidence type="ECO:0000256" key="1">
    <source>
        <dbReference type="ARBA" id="ARBA00004651"/>
    </source>
</evidence>
<dbReference type="Proteomes" id="UP001596143">
    <property type="component" value="Unassembled WGS sequence"/>
</dbReference>
<dbReference type="InterPro" id="IPR004089">
    <property type="entry name" value="MCPsignal_dom"/>
</dbReference>
<evidence type="ECO:0000256" key="10">
    <source>
        <dbReference type="SAM" id="Phobius"/>
    </source>
</evidence>
<name>A0ABW0U8T1_9BACI</name>
<keyword evidence="7 9" id="KW-0807">Transducer</keyword>
<keyword evidence="4 10" id="KW-0812">Transmembrane</keyword>
<comment type="similarity">
    <text evidence="8">Belongs to the methyl-accepting chemotaxis (MCP) protein family.</text>
</comment>
<dbReference type="CDD" id="cd12914">
    <property type="entry name" value="PDC1_DGC_like"/>
    <property type="match status" value="1"/>
</dbReference>
<dbReference type="SUPFAM" id="SSF103190">
    <property type="entry name" value="Sensory domain-like"/>
    <property type="match status" value="1"/>
</dbReference>
<evidence type="ECO:0000256" key="9">
    <source>
        <dbReference type="PROSITE-ProRule" id="PRU00284"/>
    </source>
</evidence>